<protein>
    <submittedName>
        <fullName evidence="2">Uncharacterized protein</fullName>
    </submittedName>
</protein>
<dbReference type="EMBL" id="QGDT01000002">
    <property type="protein sequence ID" value="PWJ59683.1"/>
    <property type="molecule type" value="Genomic_DNA"/>
</dbReference>
<keyword evidence="1" id="KW-0812">Transmembrane</keyword>
<evidence type="ECO:0000256" key="1">
    <source>
        <dbReference type="SAM" id="Phobius"/>
    </source>
</evidence>
<dbReference type="AlphaFoldDB" id="A0A316APN7"/>
<feature type="transmembrane region" description="Helical" evidence="1">
    <location>
        <begin position="51"/>
        <end position="70"/>
    </location>
</feature>
<comment type="caution">
    <text evidence="2">The sequence shown here is derived from an EMBL/GenBank/DDBJ whole genome shotgun (WGS) entry which is preliminary data.</text>
</comment>
<feature type="transmembrane region" description="Helical" evidence="1">
    <location>
        <begin position="20"/>
        <end position="44"/>
    </location>
</feature>
<name>A0A316APN7_9BACT</name>
<sequence length="85" mass="9928">MYFQWSTFSNWMFVSSQATTYWLLKIVLYKILWGHVVVLAGLCISEIFKDIFKLLMWIGVLFFALNHEAIDYRCAPSKSLAKNGI</sequence>
<gene>
    <name evidence="2" type="ORF">CLV98_102518</name>
</gene>
<proteinExistence type="predicted"/>
<organism evidence="2 3">
    <name type="scientific">Dyadobacter jejuensis</name>
    <dbReference type="NCBI Taxonomy" id="1082580"/>
    <lineage>
        <taxon>Bacteria</taxon>
        <taxon>Pseudomonadati</taxon>
        <taxon>Bacteroidota</taxon>
        <taxon>Cytophagia</taxon>
        <taxon>Cytophagales</taxon>
        <taxon>Spirosomataceae</taxon>
        <taxon>Dyadobacter</taxon>
    </lineage>
</organism>
<keyword evidence="1" id="KW-1133">Transmembrane helix</keyword>
<keyword evidence="3" id="KW-1185">Reference proteome</keyword>
<evidence type="ECO:0000313" key="3">
    <source>
        <dbReference type="Proteomes" id="UP000245880"/>
    </source>
</evidence>
<evidence type="ECO:0000313" key="2">
    <source>
        <dbReference type="EMBL" id="PWJ59683.1"/>
    </source>
</evidence>
<dbReference type="Proteomes" id="UP000245880">
    <property type="component" value="Unassembled WGS sequence"/>
</dbReference>
<reference evidence="2 3" key="1">
    <citation type="submission" date="2018-03" db="EMBL/GenBank/DDBJ databases">
        <title>Genomic Encyclopedia of Archaeal and Bacterial Type Strains, Phase II (KMG-II): from individual species to whole genera.</title>
        <authorList>
            <person name="Goeker M."/>
        </authorList>
    </citation>
    <scope>NUCLEOTIDE SEQUENCE [LARGE SCALE GENOMIC DNA]</scope>
    <source>
        <strain evidence="2 3">DSM 100346</strain>
    </source>
</reference>
<accession>A0A316APN7</accession>
<keyword evidence="1" id="KW-0472">Membrane</keyword>